<gene>
    <name evidence="1" type="ordered locus">PUV_24290</name>
</gene>
<dbReference type="RefSeq" id="WP_006341442.1">
    <property type="nucleotide sequence ID" value="NC_015702.1"/>
</dbReference>
<protein>
    <submittedName>
        <fullName evidence="1">Uncharacterized protein</fullName>
    </submittedName>
</protein>
<dbReference type="KEGG" id="puv:PUV_24290"/>
<accession>F8L252</accession>
<evidence type="ECO:0000313" key="1">
    <source>
        <dbReference type="EMBL" id="CCB87379.1"/>
    </source>
</evidence>
<reference key="1">
    <citation type="journal article" date="2011" name="Mol. Biol. Evol.">
        <title>Unity in variety -- the pan-genome of the Chlamydiae.</title>
        <authorList>
            <person name="Collingro A."/>
            <person name="Tischler P."/>
            <person name="Weinmaier T."/>
            <person name="Penz T."/>
            <person name="Heinz E."/>
            <person name="Brunham R.C."/>
            <person name="Read T.D."/>
            <person name="Bavoil P.M."/>
            <person name="Sachse K."/>
            <person name="Kahane S."/>
            <person name="Friedman M.G."/>
            <person name="Rattei T."/>
            <person name="Myers G.S.A."/>
            <person name="Horn M."/>
        </authorList>
    </citation>
    <scope>NUCLEOTIDE SEQUENCE</scope>
    <source>
        <strain>UV7</strain>
    </source>
</reference>
<dbReference type="AlphaFoldDB" id="F8L252"/>
<dbReference type="OrthoDB" id="22031at2"/>
<proteinExistence type="predicted"/>
<sequence length="256" mass="30175">MKNFLFYSSILQIVFLQAYTSEVSQKDFQQLERFFDYLIHHSTIGYTLCGEKPVSIEQFYDLSKIPLPFILPAFFKRYTYSIERNGWNTWKQYAHLFSSKHFAFRFIAEYNILVIINKKAAKKVIEKNLDLFQKDSNSNLTANDFLEDLCHPKRIEYISARNPILLGILLGFGRNNAIAFTNRSPIQKLVPLHFSEWNRYLSTYLIPGCMVIDHKSNEKENKKIVQCFRNAQSNLQKAFKEKHYFETFVKLFTDGA</sequence>
<dbReference type="EMBL" id="FR872580">
    <property type="protein sequence ID" value="CCB87379.1"/>
    <property type="molecule type" value="Genomic_DNA"/>
</dbReference>
<name>F8L252_PARAV</name>
<evidence type="ECO:0000313" key="2">
    <source>
        <dbReference type="Proteomes" id="UP000000495"/>
    </source>
</evidence>
<dbReference type="Proteomes" id="UP000000495">
    <property type="component" value="Chromosome"/>
</dbReference>
<keyword evidence="2" id="KW-1185">Reference proteome</keyword>
<organism evidence="1 2">
    <name type="scientific">Parachlamydia acanthamoebae (strain UV7)</name>
    <dbReference type="NCBI Taxonomy" id="765952"/>
    <lineage>
        <taxon>Bacteria</taxon>
        <taxon>Pseudomonadati</taxon>
        <taxon>Chlamydiota</taxon>
        <taxon>Chlamydiia</taxon>
        <taxon>Parachlamydiales</taxon>
        <taxon>Parachlamydiaceae</taxon>
        <taxon>Parachlamydia</taxon>
    </lineage>
</organism>
<dbReference type="HOGENOM" id="CLU_1085225_0_0_0"/>
<reference evidence="1 2" key="2">
    <citation type="journal article" date="2011" name="Mol. Biol. Evol.">
        <title>Unity in variety--the pan-genome of the Chlamydiae.</title>
        <authorList>
            <person name="Collingro A."/>
            <person name="Tischler P."/>
            <person name="Weinmaier T."/>
            <person name="Penz T."/>
            <person name="Heinz E."/>
            <person name="Brunham R.C."/>
            <person name="Read T.D."/>
            <person name="Bavoil P.M."/>
            <person name="Sachse K."/>
            <person name="Kahane S."/>
            <person name="Friedman M.G."/>
            <person name="Rattei T."/>
            <person name="Myers G.S."/>
            <person name="Horn M."/>
        </authorList>
    </citation>
    <scope>NUCLEOTIDE SEQUENCE [LARGE SCALE GENOMIC DNA]</scope>
    <source>
        <strain evidence="2">UV7</strain>
    </source>
</reference>